<evidence type="ECO:0000313" key="2">
    <source>
        <dbReference type="Proteomes" id="UP000887116"/>
    </source>
</evidence>
<comment type="caution">
    <text evidence="1">The sequence shown here is derived from an EMBL/GenBank/DDBJ whole genome shotgun (WGS) entry which is preliminary data.</text>
</comment>
<reference evidence="1" key="1">
    <citation type="submission" date="2020-07" db="EMBL/GenBank/DDBJ databases">
        <title>Multicomponent nature underlies the extraordinary mechanical properties of spider dragline silk.</title>
        <authorList>
            <person name="Kono N."/>
            <person name="Nakamura H."/>
            <person name="Mori M."/>
            <person name="Yoshida Y."/>
            <person name="Ohtoshi R."/>
            <person name="Malay A.D."/>
            <person name="Moran D.A.P."/>
            <person name="Tomita M."/>
            <person name="Numata K."/>
            <person name="Arakawa K."/>
        </authorList>
    </citation>
    <scope>NUCLEOTIDE SEQUENCE</scope>
</reference>
<accession>A0A8X6IUB2</accession>
<keyword evidence="2" id="KW-1185">Reference proteome</keyword>
<name>A0A8X6IUB2_TRICU</name>
<organism evidence="1 2">
    <name type="scientific">Trichonephila clavata</name>
    <name type="common">Joro spider</name>
    <name type="synonym">Nephila clavata</name>
    <dbReference type="NCBI Taxonomy" id="2740835"/>
    <lineage>
        <taxon>Eukaryota</taxon>
        <taxon>Metazoa</taxon>
        <taxon>Ecdysozoa</taxon>
        <taxon>Arthropoda</taxon>
        <taxon>Chelicerata</taxon>
        <taxon>Arachnida</taxon>
        <taxon>Araneae</taxon>
        <taxon>Araneomorphae</taxon>
        <taxon>Entelegynae</taxon>
        <taxon>Araneoidea</taxon>
        <taxon>Nephilidae</taxon>
        <taxon>Trichonephila</taxon>
    </lineage>
</organism>
<dbReference type="EMBL" id="BMAO01009088">
    <property type="protein sequence ID" value="GFR28609.1"/>
    <property type="molecule type" value="Genomic_DNA"/>
</dbReference>
<sequence>TSPNDRTSFGDNLIPHSDNLPNPALACVLREGDHGSNTRRLCLPLAREEGAREHEVMVRQASRSFTIRLFRSNRFKSFESNTATKEYEHYGGCFSKLSSNLEMVKDPKESAYLSEDFTEEP</sequence>
<protein>
    <submittedName>
        <fullName evidence="1">Uncharacterized protein</fullName>
    </submittedName>
</protein>
<proteinExistence type="predicted"/>
<dbReference type="Proteomes" id="UP000887116">
    <property type="component" value="Unassembled WGS sequence"/>
</dbReference>
<gene>
    <name evidence="1" type="ORF">TNCT_330981</name>
</gene>
<dbReference type="AlphaFoldDB" id="A0A8X6IUB2"/>
<feature type="non-terminal residue" evidence="1">
    <location>
        <position position="1"/>
    </location>
</feature>
<evidence type="ECO:0000313" key="1">
    <source>
        <dbReference type="EMBL" id="GFR28609.1"/>
    </source>
</evidence>